<keyword evidence="4" id="KW-1185">Reference proteome</keyword>
<protein>
    <submittedName>
        <fullName evidence="3">Nitrous oxide reductase family maturation protein NosD</fullName>
    </submittedName>
</protein>
<sequence>MRGKLLIVGLVSILFIFFVNKEIHAEEFKVTDEEELKTALDLAKTDDVILLGEGTYNGNFVIENTVTLIGEDGATIQGLDHGSVLTIHADDVVIENLQITGGGTQNAGIYVKSNRNRITNNRFYDVFHGVMVKDGYGNEITNNMMTSLFDAKHKGFGVYLIEAPYSIVTENIIYDSNDGIYISFSDLCEITGNTIKKARYGVHTMDSENVIIAQNVISNSRNGLMIMQSYSIRIKENYLHSNTTVDGAGMFIFDTFDSTISANIMEMNNKGIYLENALRNEILFNSFEGNDIGIEIGVDSNDNQINLNNFIGNTQQVISDKSNENSFTSNGYGNYWDNQSHLNINQDELNDYAYKSGDVFYNLTSDEPYLQLFTGSPAVRLWNTVEQYVPIPSNQFIVDEKPLIQPASIEVDIVGKQENKQQSIIWESFFFYVGLLCISVLIIGKTRRKQDA</sequence>
<reference evidence="3 4" key="1">
    <citation type="submission" date="2016-11" db="EMBL/GenBank/DDBJ databases">
        <authorList>
            <person name="Jaros S."/>
            <person name="Januszkiewicz K."/>
            <person name="Wedrychowicz H."/>
        </authorList>
    </citation>
    <scope>NUCLEOTIDE SEQUENCE [LARGE SCALE GENOMIC DNA]</scope>
    <source>
        <strain evidence="3 4">IBRC-M 10683</strain>
    </source>
</reference>
<evidence type="ECO:0000259" key="2">
    <source>
        <dbReference type="Pfam" id="PF05048"/>
    </source>
</evidence>
<dbReference type="STRING" id="930117.SAMN05216225_10085"/>
<keyword evidence="1" id="KW-0812">Transmembrane</keyword>
<feature type="transmembrane region" description="Helical" evidence="1">
    <location>
        <begin position="424"/>
        <end position="444"/>
    </location>
</feature>
<dbReference type="OrthoDB" id="159063at2"/>
<dbReference type="Proteomes" id="UP000183988">
    <property type="component" value="Unassembled WGS sequence"/>
</dbReference>
<evidence type="ECO:0000256" key="1">
    <source>
        <dbReference type="SAM" id="Phobius"/>
    </source>
</evidence>
<organism evidence="3 4">
    <name type="scientific">Ornithinibacillus halophilus</name>
    <dbReference type="NCBI Taxonomy" id="930117"/>
    <lineage>
        <taxon>Bacteria</taxon>
        <taxon>Bacillati</taxon>
        <taxon>Bacillota</taxon>
        <taxon>Bacilli</taxon>
        <taxon>Bacillales</taxon>
        <taxon>Bacillaceae</taxon>
        <taxon>Ornithinibacillus</taxon>
    </lineage>
</organism>
<dbReference type="Pfam" id="PF05048">
    <property type="entry name" value="NosD"/>
    <property type="match status" value="1"/>
</dbReference>
<keyword evidence="1" id="KW-0472">Membrane</keyword>
<dbReference type="Gene3D" id="2.160.20.10">
    <property type="entry name" value="Single-stranded right-handed beta-helix, Pectin lyase-like"/>
    <property type="match status" value="2"/>
</dbReference>
<dbReference type="InterPro" id="IPR006626">
    <property type="entry name" value="PbH1"/>
</dbReference>
<feature type="domain" description="Periplasmic copper-binding protein NosD beta helix" evidence="2">
    <location>
        <begin position="154"/>
        <end position="338"/>
    </location>
</feature>
<dbReference type="InterPro" id="IPR007742">
    <property type="entry name" value="NosD_dom"/>
</dbReference>
<dbReference type="EMBL" id="FQVW01000008">
    <property type="protein sequence ID" value="SHF88740.1"/>
    <property type="molecule type" value="Genomic_DNA"/>
</dbReference>
<gene>
    <name evidence="3" type="ORF">SAMN05216225_10085</name>
</gene>
<dbReference type="InterPro" id="IPR012334">
    <property type="entry name" value="Pectin_lyas_fold"/>
</dbReference>
<dbReference type="SUPFAM" id="SSF51126">
    <property type="entry name" value="Pectin lyase-like"/>
    <property type="match status" value="1"/>
</dbReference>
<dbReference type="InterPro" id="IPR011050">
    <property type="entry name" value="Pectin_lyase_fold/virulence"/>
</dbReference>
<proteinExistence type="predicted"/>
<dbReference type="RefSeq" id="WP_072889020.1">
    <property type="nucleotide sequence ID" value="NZ_FQVW01000008.1"/>
</dbReference>
<dbReference type="NCBIfam" id="TIGR03804">
    <property type="entry name" value="para_beta_helix"/>
    <property type="match status" value="3"/>
</dbReference>
<dbReference type="SMART" id="SM00710">
    <property type="entry name" value="PbH1"/>
    <property type="match status" value="9"/>
</dbReference>
<name>A0A1M5FAU8_9BACI</name>
<dbReference type="AlphaFoldDB" id="A0A1M5FAU8"/>
<evidence type="ECO:0000313" key="3">
    <source>
        <dbReference type="EMBL" id="SHF88740.1"/>
    </source>
</evidence>
<dbReference type="InterPro" id="IPR022441">
    <property type="entry name" value="Para_beta_helix_rpt-2"/>
</dbReference>
<keyword evidence="1" id="KW-1133">Transmembrane helix</keyword>
<evidence type="ECO:0000313" key="4">
    <source>
        <dbReference type="Proteomes" id="UP000183988"/>
    </source>
</evidence>
<accession>A0A1M5FAU8</accession>